<evidence type="ECO:0000256" key="5">
    <source>
        <dbReference type="SAM" id="Phobius"/>
    </source>
</evidence>
<proteinExistence type="predicted"/>
<gene>
    <name evidence="7" type="ORF">PGLA2088_LOCUS36133</name>
</gene>
<dbReference type="PANTHER" id="PTHR43310:SF1">
    <property type="entry name" value="SULFATE TRANSPORTER YBAR-RELATED"/>
    <property type="match status" value="1"/>
</dbReference>
<comment type="caution">
    <text evidence="7">The sequence shown here is derived from an EMBL/GenBank/DDBJ whole genome shotgun (WGS) entry which is preliminary data.</text>
</comment>
<reference evidence="7" key="1">
    <citation type="submission" date="2021-02" db="EMBL/GenBank/DDBJ databases">
        <authorList>
            <person name="Dougan E. K."/>
            <person name="Rhodes N."/>
            <person name="Thang M."/>
            <person name="Chan C."/>
        </authorList>
    </citation>
    <scope>NUCLEOTIDE SEQUENCE</scope>
</reference>
<organism evidence="7 8">
    <name type="scientific">Polarella glacialis</name>
    <name type="common">Dinoflagellate</name>
    <dbReference type="NCBI Taxonomy" id="89957"/>
    <lineage>
        <taxon>Eukaryota</taxon>
        <taxon>Sar</taxon>
        <taxon>Alveolata</taxon>
        <taxon>Dinophyceae</taxon>
        <taxon>Suessiales</taxon>
        <taxon>Suessiaceae</taxon>
        <taxon>Polarella</taxon>
    </lineage>
</organism>
<name>A0A813KSI7_POLGL</name>
<evidence type="ECO:0000256" key="4">
    <source>
        <dbReference type="ARBA" id="ARBA00023136"/>
    </source>
</evidence>
<feature type="transmembrane region" description="Helical" evidence="5">
    <location>
        <begin position="249"/>
        <end position="271"/>
    </location>
</feature>
<evidence type="ECO:0000313" key="8">
    <source>
        <dbReference type="Proteomes" id="UP000626109"/>
    </source>
</evidence>
<dbReference type="InterPro" id="IPR052706">
    <property type="entry name" value="Membrane-Transporter-like"/>
</dbReference>
<evidence type="ECO:0000259" key="6">
    <source>
        <dbReference type="Pfam" id="PF00916"/>
    </source>
</evidence>
<feature type="domain" description="SLC26A/SulP transporter" evidence="6">
    <location>
        <begin position="26"/>
        <end position="370"/>
    </location>
</feature>
<keyword evidence="4 5" id="KW-0472">Membrane</keyword>
<evidence type="ECO:0000256" key="1">
    <source>
        <dbReference type="ARBA" id="ARBA00004141"/>
    </source>
</evidence>
<comment type="subcellular location">
    <subcellularLocation>
        <location evidence="1">Membrane</location>
        <topology evidence="1">Multi-pass membrane protein</topology>
    </subcellularLocation>
</comment>
<feature type="transmembrane region" description="Helical" evidence="5">
    <location>
        <begin position="109"/>
        <end position="130"/>
    </location>
</feature>
<evidence type="ECO:0000256" key="3">
    <source>
        <dbReference type="ARBA" id="ARBA00022989"/>
    </source>
</evidence>
<dbReference type="InterPro" id="IPR011547">
    <property type="entry name" value="SLC26A/SulP_dom"/>
</dbReference>
<sequence length="847" mass="91739">MGATDGLSLGAVIFPSDAAHPNTEFKNLGMCLGLLSALVSNLLLWLFSGFGCAVGGAIIPMVAVMTGFFKVIGPSEPQTILAAVGLVSLLCGVLFYLSGCGIGVKQVIAACPTVVFGGFMAGTGATLFDFGFQLLVPGFTSLLDFGPNGAALFATPQGTQLIAFPCLFAMLIFLTDRWGLVKSRKLANLTLPMTLVSVAAGFYLVIGLAGISHEEARTGGWLFDVEVPKQIDCFKVWTVRDFSQVKWKLFFSADFFIAVLRSYLIGLLSLTQNVYGTKQTFGMHGIDVDKEIRLHGGMCILGGALGALPSNLVMSFACTAKKLGAPSGKESSFGLLLVFFSTLFFVFGDFIIAMCPKMIPGIVLLWLGLDFCSYWLYDLIGKVPVAEHLVVVLMTVIDLTMDAGSMILAGLFCTLIIFAWRLTKLPPCSKVASLGIGADPASLCSSACFVRSGLQRSDVMKNCLSKHGRETLILFPRDFTFLSCARIMEDIVGRFEVHATDEGEEEGGSCKSFKILVFMLEELDVVGVDFVSMVSRLAGLAGKHGFNLVLGGVEENPMVAIQAYGMKPPPLILSAKECHSGRVPKIEFGQVVIVLSEKILRPYCAVVELCENLTLANYYQGSDPVVPETMAGGFIENSDVASNSEAVAFAGIANDHPLHALARNFHRWLDKYDKGYTAALLPRLIAAVETKTFQAGDVIYSPEGISSQEMTISCGEPQQIPPLVWLLGGELEHLWLGTDHDLLHFRQYEAQHVFSFNKEGPTCFQAGRMTKEEQLTGLVLGPFSTYLGFLGAMPHVGKLVAKETSTCALLRRESFDELLRSDPEAAAHLQVYLARKVAFSWSYFKMV</sequence>
<feature type="transmembrane region" description="Helical" evidence="5">
    <location>
        <begin position="333"/>
        <end position="352"/>
    </location>
</feature>
<keyword evidence="2 5" id="KW-0812">Transmembrane</keyword>
<dbReference type="PANTHER" id="PTHR43310">
    <property type="entry name" value="SULFATE TRANSPORTER YBAR-RELATED"/>
    <property type="match status" value="1"/>
</dbReference>
<dbReference type="SUPFAM" id="SSF51206">
    <property type="entry name" value="cAMP-binding domain-like"/>
    <property type="match status" value="1"/>
</dbReference>
<dbReference type="InterPro" id="IPR018490">
    <property type="entry name" value="cNMP-bd_dom_sf"/>
</dbReference>
<evidence type="ECO:0000313" key="7">
    <source>
        <dbReference type="EMBL" id="CAE8710792.1"/>
    </source>
</evidence>
<evidence type="ECO:0000256" key="2">
    <source>
        <dbReference type="ARBA" id="ARBA00022692"/>
    </source>
</evidence>
<keyword evidence="3 5" id="KW-1133">Transmembrane helix</keyword>
<accession>A0A813KSI7</accession>
<dbReference type="GO" id="GO:0016020">
    <property type="term" value="C:membrane"/>
    <property type="evidence" value="ECO:0007669"/>
    <property type="project" value="UniProtKB-SubCell"/>
</dbReference>
<feature type="transmembrane region" description="Helical" evidence="5">
    <location>
        <begin position="389"/>
        <end position="420"/>
    </location>
</feature>
<feature type="transmembrane region" description="Helical" evidence="5">
    <location>
        <begin position="186"/>
        <end position="211"/>
    </location>
</feature>
<dbReference type="Pfam" id="PF00916">
    <property type="entry name" value="Sulfate_transp"/>
    <property type="match status" value="1"/>
</dbReference>
<feature type="transmembrane region" description="Helical" evidence="5">
    <location>
        <begin position="359"/>
        <end position="377"/>
    </location>
</feature>
<dbReference type="AlphaFoldDB" id="A0A813KSI7"/>
<dbReference type="Proteomes" id="UP000626109">
    <property type="component" value="Unassembled WGS sequence"/>
</dbReference>
<feature type="transmembrane region" description="Helical" evidence="5">
    <location>
        <begin position="79"/>
        <end position="97"/>
    </location>
</feature>
<protein>
    <recommendedName>
        <fullName evidence="6">SLC26A/SulP transporter domain-containing protein</fullName>
    </recommendedName>
</protein>
<dbReference type="EMBL" id="CAJNNW010032041">
    <property type="protein sequence ID" value="CAE8710792.1"/>
    <property type="molecule type" value="Genomic_DNA"/>
</dbReference>
<feature type="transmembrane region" description="Helical" evidence="5">
    <location>
        <begin position="150"/>
        <end position="174"/>
    </location>
</feature>